<sequence length="78" mass="8641">MMMLLWSLFAPRAKIRCFALLDDKGACLGFHQSAEAPARGNWVEVREPRLSWIGQPLPTAAPLKRVVRQARGARALAA</sequence>
<dbReference type="AlphaFoldDB" id="A0A6J4EAY3"/>
<protein>
    <submittedName>
        <fullName evidence="1">Uncharacterized protein</fullName>
    </submittedName>
</protein>
<dbReference type="KEGG" id="ptw:TUM18999_51230"/>
<dbReference type="EMBL" id="AP023189">
    <property type="protein sequence ID" value="BCG26932.1"/>
    <property type="molecule type" value="Genomic_DNA"/>
</dbReference>
<dbReference type="Proteomes" id="UP001054892">
    <property type="component" value="Unassembled WGS sequence"/>
</dbReference>
<keyword evidence="4" id="KW-1185">Reference proteome</keyword>
<proteinExistence type="predicted"/>
<dbReference type="Proteomes" id="UP000509383">
    <property type="component" value="Chromosome"/>
</dbReference>
<reference evidence="1 3" key="1">
    <citation type="submission" date="2020-05" db="EMBL/GenBank/DDBJ databases">
        <title>Characterization of novel class B3 metallo-beta-lactamase from novel Pseudomonas species.</title>
        <authorList>
            <person name="Yamada K."/>
            <person name="Aoki K."/>
            <person name="Ishii Y."/>
        </authorList>
    </citation>
    <scope>NUCLEOTIDE SEQUENCE [LARGE SCALE GENOMIC DNA]</scope>
    <source>
        <strain evidence="1 3">TUM18999</strain>
        <strain evidence="2 4">TUM20286</strain>
    </source>
</reference>
<organism evidence="1 3">
    <name type="scientific">Pseudomonas tohonis</name>
    <dbReference type="NCBI Taxonomy" id="2725477"/>
    <lineage>
        <taxon>Bacteria</taxon>
        <taxon>Pseudomonadati</taxon>
        <taxon>Pseudomonadota</taxon>
        <taxon>Gammaproteobacteria</taxon>
        <taxon>Pseudomonadales</taxon>
        <taxon>Pseudomonadaceae</taxon>
        <taxon>Pseudomonas</taxon>
    </lineage>
</organism>
<evidence type="ECO:0000313" key="3">
    <source>
        <dbReference type="Proteomes" id="UP000509383"/>
    </source>
</evidence>
<evidence type="ECO:0000313" key="1">
    <source>
        <dbReference type="EMBL" id="BCG26932.1"/>
    </source>
</evidence>
<evidence type="ECO:0000313" key="2">
    <source>
        <dbReference type="EMBL" id="GJN50332.1"/>
    </source>
</evidence>
<accession>A0A6J4EAY3</accession>
<evidence type="ECO:0000313" key="4">
    <source>
        <dbReference type="Proteomes" id="UP001054892"/>
    </source>
</evidence>
<dbReference type="RefSeq" id="WP_228723496.1">
    <property type="nucleotide sequence ID" value="NZ_AP023189.1"/>
</dbReference>
<dbReference type="EMBL" id="BQKM01000001">
    <property type="protein sequence ID" value="GJN50332.1"/>
    <property type="molecule type" value="Genomic_DNA"/>
</dbReference>
<name>A0A6J4EAY3_9PSED</name>
<gene>
    <name evidence="1" type="ORF">TUM18999_51230</name>
    <name evidence="2" type="ORF">TUM20286_00840</name>
</gene>